<organism evidence="2 3">
    <name type="scientific">Sunxiuqinia dokdonensis</name>
    <dbReference type="NCBI Taxonomy" id="1409788"/>
    <lineage>
        <taxon>Bacteria</taxon>
        <taxon>Pseudomonadati</taxon>
        <taxon>Bacteroidota</taxon>
        <taxon>Bacteroidia</taxon>
        <taxon>Marinilabiliales</taxon>
        <taxon>Prolixibacteraceae</taxon>
        <taxon>Sunxiuqinia</taxon>
    </lineage>
</organism>
<dbReference type="Proteomes" id="UP000036958">
    <property type="component" value="Unassembled WGS sequence"/>
</dbReference>
<dbReference type="AlphaFoldDB" id="A0A0L8VC37"/>
<gene>
    <name evidence="2" type="ORF">NC99_11510</name>
</gene>
<evidence type="ECO:0000313" key="3">
    <source>
        <dbReference type="Proteomes" id="UP000036958"/>
    </source>
</evidence>
<sequence>MIFAKNLFNTMQVSKICQLLDAKIICGEEHAQANIERGYSSDLMSDVLTLDTDHLLLITGMCNLQTIRTSEMADIRFIVFVRNKKVTDEMLELARENNLCLLESPFTLFKASGILYQAGLKPVY</sequence>
<proteinExistence type="predicted"/>
<reference evidence="3" key="1">
    <citation type="submission" date="2015-07" db="EMBL/GenBank/DDBJ databases">
        <title>Genome sequencing of Sunxiuqinia dokdonensis strain SK.</title>
        <authorList>
            <person name="Ahn S."/>
            <person name="Kim B.-C."/>
        </authorList>
    </citation>
    <scope>NUCLEOTIDE SEQUENCE [LARGE SCALE GENOMIC DNA]</scope>
    <source>
        <strain evidence="3">SK</strain>
    </source>
</reference>
<dbReference type="STRING" id="1409788.NC99_11510"/>
<dbReference type="Gene3D" id="3.40.1390.20">
    <property type="entry name" value="HprK N-terminal domain-like"/>
    <property type="match status" value="1"/>
</dbReference>
<comment type="caution">
    <text evidence="2">The sequence shown here is derived from an EMBL/GenBank/DDBJ whole genome shotgun (WGS) entry which is preliminary data.</text>
</comment>
<evidence type="ECO:0008006" key="4">
    <source>
        <dbReference type="Google" id="ProtNLM"/>
    </source>
</evidence>
<evidence type="ECO:0000256" key="1">
    <source>
        <dbReference type="ARBA" id="ARBA00011643"/>
    </source>
</evidence>
<accession>A0A0L8VC37</accession>
<dbReference type="EMBL" id="LGIA01000051">
    <property type="protein sequence ID" value="KOH46021.1"/>
    <property type="molecule type" value="Genomic_DNA"/>
</dbReference>
<dbReference type="InterPro" id="IPR028979">
    <property type="entry name" value="Ser_kin/Pase_Hpr-like_N_sf"/>
</dbReference>
<dbReference type="RefSeq" id="WP_239684413.1">
    <property type="nucleotide sequence ID" value="NZ_LGIA01000051.1"/>
</dbReference>
<comment type="subunit">
    <text evidence="1">Homohexamer.</text>
</comment>
<protein>
    <recommendedName>
        <fullName evidence="4">DRTGG domain-containing protein</fullName>
    </recommendedName>
</protein>
<evidence type="ECO:0000313" key="2">
    <source>
        <dbReference type="EMBL" id="KOH46021.1"/>
    </source>
</evidence>
<keyword evidence="3" id="KW-1185">Reference proteome</keyword>
<name>A0A0L8VC37_9BACT</name>
<dbReference type="SUPFAM" id="SSF75138">
    <property type="entry name" value="HprK N-terminal domain-like"/>
    <property type="match status" value="1"/>
</dbReference>
<dbReference type="PATRIC" id="fig|1409788.3.peg.1170"/>